<dbReference type="RefSeq" id="XP_018701157.1">
    <property type="nucleotide sequence ID" value="XM_018851671.1"/>
</dbReference>
<sequence length="619" mass="70240">MSELPSGFQEEAVSPGPVDHVDRNPASLGKPGKDLSTDKAIPKPPNKKKISEIASQVLQIILFFDHDHPIDDLFLSDVCSKSLSKRAAPFQKHHYKKACSELLEQGLIEERLKQNQSDEYEILLNASSRYPALGTMSQDLEYKIYTEIIRALSAHWPLDCPKPNDSELPLLGPSFEDLRRDWEQECAEIYPHICSLMLRYPRKCMPPLSDAVKLLFAKLLMKVVWFQKESGGESTEKLDSLCKLAHKIYEQSGDEGSRAALAEVYSCRGAIAVDSGNFHASAYYKTISLNILVHLYRRHKDESEMERLALAYAERGIAHAQDKELSEATGLLFYARSLRQQAQRGKYIPRPSDAILGFVMTAQGENELAATLLTVGVKRLKEQRFTAGGFGFYWCEVSARLALFLYALGNLRDKQAEMARNLKEKQNKQAESLQCFRDSSAIFNQLHQLRKKPNPYMARAAYKVAEQILKILNAHDADHDNDEEDSDLVFEATQSLHVAIDAWRADLDVYRPETARGKFLRALLLKKEFAIEDARNERNQAKAQRYQQEMSEIETAAAEPQTAPPESQTATPRSYLGIVDGSDLRDAQRLRKELTWGDEREASSLTMEDFDKLVDFWSR</sequence>
<feature type="compositionally biased region" description="Basic and acidic residues" evidence="1">
    <location>
        <begin position="31"/>
        <end position="41"/>
    </location>
</feature>
<evidence type="ECO:0000313" key="3">
    <source>
        <dbReference type="Proteomes" id="UP000076744"/>
    </source>
</evidence>
<name>A0A167N5D7_CORFA</name>
<feature type="region of interest" description="Disordered" evidence="1">
    <location>
        <begin position="1"/>
        <end position="48"/>
    </location>
</feature>
<feature type="region of interest" description="Disordered" evidence="1">
    <location>
        <begin position="548"/>
        <end position="574"/>
    </location>
</feature>
<keyword evidence="3" id="KW-1185">Reference proteome</keyword>
<reference evidence="2 3" key="1">
    <citation type="journal article" date="2016" name="Genome Biol. Evol.">
        <title>Divergent and convergent evolution of fungal pathogenicity.</title>
        <authorList>
            <person name="Shang Y."/>
            <person name="Xiao G."/>
            <person name="Zheng P."/>
            <person name="Cen K."/>
            <person name="Zhan S."/>
            <person name="Wang C."/>
        </authorList>
    </citation>
    <scope>NUCLEOTIDE SEQUENCE [LARGE SCALE GENOMIC DNA]</scope>
    <source>
        <strain evidence="2 3">ARSEF 2679</strain>
    </source>
</reference>
<comment type="caution">
    <text evidence="2">The sequence shown here is derived from an EMBL/GenBank/DDBJ whole genome shotgun (WGS) entry which is preliminary data.</text>
</comment>
<dbReference type="GeneID" id="30024360"/>
<gene>
    <name evidence="2" type="ORF">ISF_08068</name>
</gene>
<organism evidence="2 3">
    <name type="scientific">Cordyceps fumosorosea (strain ARSEF 2679)</name>
    <name type="common">Isaria fumosorosea</name>
    <dbReference type="NCBI Taxonomy" id="1081104"/>
    <lineage>
        <taxon>Eukaryota</taxon>
        <taxon>Fungi</taxon>
        <taxon>Dikarya</taxon>
        <taxon>Ascomycota</taxon>
        <taxon>Pezizomycotina</taxon>
        <taxon>Sordariomycetes</taxon>
        <taxon>Hypocreomycetidae</taxon>
        <taxon>Hypocreales</taxon>
        <taxon>Cordycipitaceae</taxon>
        <taxon>Cordyceps</taxon>
    </lineage>
</organism>
<evidence type="ECO:0000256" key="1">
    <source>
        <dbReference type="SAM" id="MobiDB-lite"/>
    </source>
</evidence>
<feature type="compositionally biased region" description="Low complexity" evidence="1">
    <location>
        <begin position="553"/>
        <end position="566"/>
    </location>
</feature>
<proteinExistence type="predicted"/>
<accession>A0A167N5D7</accession>
<protein>
    <submittedName>
        <fullName evidence="2">Tetratricopeptide repeat domain-containing protein</fullName>
    </submittedName>
</protein>
<dbReference type="AlphaFoldDB" id="A0A167N5D7"/>
<dbReference type="EMBL" id="AZHB01000026">
    <property type="protein sequence ID" value="OAA55147.1"/>
    <property type="molecule type" value="Genomic_DNA"/>
</dbReference>
<dbReference type="STRING" id="1081104.A0A167N5D7"/>
<dbReference type="Proteomes" id="UP000076744">
    <property type="component" value="Unassembled WGS sequence"/>
</dbReference>
<evidence type="ECO:0000313" key="2">
    <source>
        <dbReference type="EMBL" id="OAA55147.1"/>
    </source>
</evidence>